<dbReference type="InterPro" id="IPR046295">
    <property type="entry name" value="DUF6332"/>
</dbReference>
<comment type="caution">
    <text evidence="2">The sequence shown here is derived from an EMBL/GenBank/DDBJ whole genome shotgun (WGS) entry which is preliminary data.</text>
</comment>
<dbReference type="EMBL" id="JAJAUY010000037">
    <property type="protein sequence ID" value="MCB5180186.1"/>
    <property type="molecule type" value="Genomic_DNA"/>
</dbReference>
<gene>
    <name evidence="2" type="ORF">LG632_12445</name>
</gene>
<feature type="transmembrane region" description="Helical" evidence="1">
    <location>
        <begin position="38"/>
        <end position="56"/>
    </location>
</feature>
<keyword evidence="1" id="KW-0812">Transmembrane</keyword>
<keyword evidence="1" id="KW-0472">Membrane</keyword>
<feature type="transmembrane region" description="Helical" evidence="1">
    <location>
        <begin position="7"/>
        <end position="32"/>
    </location>
</feature>
<evidence type="ECO:0000256" key="1">
    <source>
        <dbReference type="SAM" id="Phobius"/>
    </source>
</evidence>
<keyword evidence="3" id="KW-1185">Reference proteome</keyword>
<keyword evidence="1" id="KW-1133">Transmembrane helix</keyword>
<dbReference type="Proteomes" id="UP001199054">
    <property type="component" value="Unassembled WGS sequence"/>
</dbReference>
<reference evidence="2 3" key="1">
    <citation type="submission" date="2021-10" db="EMBL/GenBank/DDBJ databases">
        <title>Streptomyces sp. strain SMC 277, a novel streptomycete isolated from soil.</title>
        <authorList>
            <person name="Chanama M."/>
        </authorList>
    </citation>
    <scope>NUCLEOTIDE SEQUENCE [LARGE SCALE GENOMIC DNA]</scope>
    <source>
        <strain evidence="2 3">SMC 277</strain>
    </source>
</reference>
<protein>
    <submittedName>
        <fullName evidence="2">DUF6332 family protein</fullName>
    </submittedName>
</protein>
<dbReference type="Pfam" id="PF19857">
    <property type="entry name" value="DUF6332"/>
    <property type="match status" value="1"/>
</dbReference>
<sequence length="73" mass="7729">MTIEIGYALFSGMFAAALVYGAVAGPALLFALPHRVEQALVLGGSVLAATVFALRATHLLWRFLRRPSDDGGL</sequence>
<organism evidence="2 3">
    <name type="scientific">Streptomyces antimicrobicus</name>
    <dbReference type="NCBI Taxonomy" id="2883108"/>
    <lineage>
        <taxon>Bacteria</taxon>
        <taxon>Bacillati</taxon>
        <taxon>Actinomycetota</taxon>
        <taxon>Actinomycetes</taxon>
        <taxon>Kitasatosporales</taxon>
        <taxon>Streptomycetaceae</taxon>
        <taxon>Streptomyces</taxon>
    </lineage>
</organism>
<evidence type="ECO:0000313" key="3">
    <source>
        <dbReference type="Proteomes" id="UP001199054"/>
    </source>
</evidence>
<name>A0ABS8B6E0_9ACTN</name>
<accession>A0ABS8B6E0</accession>
<proteinExistence type="predicted"/>
<evidence type="ECO:0000313" key="2">
    <source>
        <dbReference type="EMBL" id="MCB5180186.1"/>
    </source>
</evidence>